<evidence type="ECO:0008006" key="4">
    <source>
        <dbReference type="Google" id="ProtNLM"/>
    </source>
</evidence>
<dbReference type="Proteomes" id="UP000322165">
    <property type="component" value="Unassembled WGS sequence"/>
</dbReference>
<feature type="chain" id="PRO_5022755232" description="Peptidase inhibitor I78 family protein" evidence="1">
    <location>
        <begin position="22"/>
        <end position="121"/>
    </location>
</feature>
<dbReference type="RefSeq" id="WP_149861256.1">
    <property type="nucleotide sequence ID" value="NZ_VUOD01000010.1"/>
</dbReference>
<keyword evidence="1" id="KW-0732">Signal</keyword>
<proteinExistence type="predicted"/>
<dbReference type="PANTHER" id="PTHR39600">
    <property type="entry name" value="PEPTIDASE INHIBITOR I78 FAMILY PROTEIN"/>
    <property type="match status" value="1"/>
</dbReference>
<dbReference type="EMBL" id="VUOD01000010">
    <property type="protein sequence ID" value="KAA2284115.1"/>
    <property type="molecule type" value="Genomic_DNA"/>
</dbReference>
<keyword evidence="3" id="KW-1185">Reference proteome</keyword>
<accession>A0A5B2Z8B6</accession>
<dbReference type="AlphaFoldDB" id="A0A5B2Z8B6"/>
<feature type="signal peptide" evidence="1">
    <location>
        <begin position="1"/>
        <end position="21"/>
    </location>
</feature>
<name>A0A5B2Z8B6_9GAMM</name>
<dbReference type="Pfam" id="PF11720">
    <property type="entry name" value="Inhibitor_I78"/>
    <property type="match status" value="1"/>
</dbReference>
<dbReference type="PROSITE" id="PS51257">
    <property type="entry name" value="PROKAR_LIPOPROTEIN"/>
    <property type="match status" value="1"/>
</dbReference>
<evidence type="ECO:0000313" key="2">
    <source>
        <dbReference type="EMBL" id="KAA2284115.1"/>
    </source>
</evidence>
<dbReference type="Gene3D" id="3.30.10.10">
    <property type="entry name" value="Trypsin Inhibitor V, subunit A"/>
    <property type="match status" value="1"/>
</dbReference>
<reference evidence="2 3" key="1">
    <citation type="submission" date="2019-09" db="EMBL/GenBank/DDBJ databases">
        <title>Arenimonas chukotkensis sp. nov., a bacterium isolated from Chukotka hot spring, Arctic region, Russia.</title>
        <authorList>
            <person name="Zayulina K.S."/>
            <person name="Prokofeva M.I."/>
            <person name="Elcheninov A.G."/>
            <person name="Novikov A."/>
            <person name="Kochetkova T.V."/>
            <person name="Kublanov I.V."/>
        </authorList>
    </citation>
    <scope>NUCLEOTIDE SEQUENCE [LARGE SCALE GENOMIC DNA]</scope>
    <source>
        <strain evidence="2 3">3729k</strain>
    </source>
</reference>
<evidence type="ECO:0000256" key="1">
    <source>
        <dbReference type="SAM" id="SignalP"/>
    </source>
</evidence>
<dbReference type="InterPro" id="IPR021719">
    <property type="entry name" value="Prot_inh_I78"/>
</dbReference>
<protein>
    <recommendedName>
        <fullName evidence="4">Peptidase inhibitor I78 family protein</fullName>
    </recommendedName>
</protein>
<evidence type="ECO:0000313" key="3">
    <source>
        <dbReference type="Proteomes" id="UP000322165"/>
    </source>
</evidence>
<gene>
    <name evidence="2" type="ORF">F0415_10905</name>
</gene>
<sequence>MRLRPLALALALAMTGLCACANGGGADRAGLGPFANEAQPPPAMDAPGLSEETAMTCDAEPLAWTIGRVADEALVAKAKADSGSRGVRVIRPGMAVTMDYREDRLNLEVDEQDRVTRAYCG</sequence>
<dbReference type="PANTHER" id="PTHR39600:SF1">
    <property type="entry name" value="PEPTIDASE INHIBITOR I78 FAMILY PROTEIN"/>
    <property type="match status" value="1"/>
</dbReference>
<reference evidence="2 3" key="2">
    <citation type="submission" date="2019-09" db="EMBL/GenBank/DDBJ databases">
        <authorList>
            <person name="Mazur A."/>
        </authorList>
    </citation>
    <scope>NUCLEOTIDE SEQUENCE [LARGE SCALE GENOMIC DNA]</scope>
    <source>
        <strain evidence="2 3">3729k</strain>
    </source>
</reference>
<comment type="caution">
    <text evidence="2">The sequence shown here is derived from an EMBL/GenBank/DDBJ whole genome shotgun (WGS) entry which is preliminary data.</text>
</comment>
<organism evidence="2 3">
    <name type="scientific">Arenimonas fontis</name>
    <dbReference type="NCBI Taxonomy" id="2608255"/>
    <lineage>
        <taxon>Bacteria</taxon>
        <taxon>Pseudomonadati</taxon>
        <taxon>Pseudomonadota</taxon>
        <taxon>Gammaproteobacteria</taxon>
        <taxon>Lysobacterales</taxon>
        <taxon>Lysobacteraceae</taxon>
        <taxon>Arenimonas</taxon>
    </lineage>
</organism>